<organism evidence="5 6">
    <name type="scientific">Megaselia scalaris</name>
    <name type="common">Humpbacked fly</name>
    <name type="synonym">Phora scalaris</name>
    <dbReference type="NCBI Taxonomy" id="36166"/>
    <lineage>
        <taxon>Eukaryota</taxon>
        <taxon>Metazoa</taxon>
        <taxon>Ecdysozoa</taxon>
        <taxon>Arthropoda</taxon>
        <taxon>Hexapoda</taxon>
        <taxon>Insecta</taxon>
        <taxon>Pterygota</taxon>
        <taxon>Neoptera</taxon>
        <taxon>Endopterygota</taxon>
        <taxon>Diptera</taxon>
        <taxon>Brachycera</taxon>
        <taxon>Muscomorpha</taxon>
        <taxon>Platypezoidea</taxon>
        <taxon>Phoridae</taxon>
        <taxon>Megaseliini</taxon>
        <taxon>Megaselia</taxon>
    </lineage>
</organism>
<dbReference type="InterPro" id="IPR012340">
    <property type="entry name" value="NA-bd_OB-fold"/>
</dbReference>
<dbReference type="EnsemblMetazoa" id="MESCA008723-RA">
    <property type="protein sequence ID" value="MESCA008723-PA"/>
    <property type="gene ID" value="MESCA008723"/>
</dbReference>
<dbReference type="AlphaFoldDB" id="T1GY08"/>
<feature type="compositionally biased region" description="Basic and acidic residues" evidence="3">
    <location>
        <begin position="10"/>
        <end position="40"/>
    </location>
</feature>
<evidence type="ECO:0000256" key="2">
    <source>
        <dbReference type="ARBA" id="ARBA00033155"/>
    </source>
</evidence>
<reference evidence="6" key="1">
    <citation type="submission" date="2013-02" db="EMBL/GenBank/DDBJ databases">
        <authorList>
            <person name="Hughes D."/>
        </authorList>
    </citation>
    <scope>NUCLEOTIDE SEQUENCE</scope>
    <source>
        <strain>Durham</strain>
        <strain evidence="6">NC isolate 2 -- Noor lab</strain>
    </source>
</reference>
<feature type="compositionally biased region" description="Polar residues" evidence="3">
    <location>
        <begin position="41"/>
        <end position="50"/>
    </location>
</feature>
<dbReference type="SUPFAM" id="SSF50249">
    <property type="entry name" value="Nucleic acid-binding proteins"/>
    <property type="match status" value="1"/>
</dbReference>
<proteinExistence type="predicted"/>
<dbReference type="HOGENOM" id="CLU_004553_3_0_1"/>
<dbReference type="CDD" id="cd04320">
    <property type="entry name" value="AspRS_cyto_N"/>
    <property type="match status" value="1"/>
</dbReference>
<dbReference type="InterPro" id="IPR004365">
    <property type="entry name" value="NA-bd_OB_tRNA"/>
</dbReference>
<evidence type="ECO:0000313" key="6">
    <source>
        <dbReference type="Proteomes" id="UP000015102"/>
    </source>
</evidence>
<name>T1GY08_MEGSC</name>
<reference evidence="5" key="2">
    <citation type="submission" date="2015-06" db="UniProtKB">
        <authorList>
            <consortium name="EnsemblMetazoa"/>
        </authorList>
    </citation>
    <scope>IDENTIFICATION</scope>
</reference>
<dbReference type="EMBL" id="CAQQ02173149">
    <property type="status" value="NOT_ANNOTATED_CDS"/>
    <property type="molecule type" value="Genomic_DNA"/>
</dbReference>
<dbReference type="OMA" id="SFRESHN"/>
<dbReference type="PANTHER" id="PTHR43450">
    <property type="entry name" value="ASPARTYL-TRNA SYNTHETASE"/>
    <property type="match status" value="1"/>
</dbReference>
<feature type="domain" description="OB" evidence="4">
    <location>
        <begin position="89"/>
        <end position="173"/>
    </location>
</feature>
<dbReference type="Gene3D" id="2.40.50.140">
    <property type="entry name" value="Nucleic acid-binding proteins"/>
    <property type="match status" value="1"/>
</dbReference>
<keyword evidence="6" id="KW-1185">Reference proteome</keyword>
<accession>T1GY08</accession>
<dbReference type="Pfam" id="PF01336">
    <property type="entry name" value="tRNA_anti-codon"/>
    <property type="match status" value="1"/>
</dbReference>
<protein>
    <recommendedName>
        <fullName evidence="2">Aspartyl-tRNA synthetase</fullName>
    </recommendedName>
</protein>
<dbReference type="Proteomes" id="UP000015102">
    <property type="component" value="Unassembled WGS sequence"/>
</dbReference>
<dbReference type="STRING" id="36166.T1GY08"/>
<sequence>MVEETANVEQSKKAAKKEAAKAAKAAKKAEHKAASGKDENQNAQETSSEDVSAGKYGPFGMIQSREKLEERKFVKVIDLTNYVKGNETVWVRGRVHTSRAKGKQCFLILRQHCSTVQCLLSVNEQISKQMVKFAGNISKESIIDINAKVVPVPTKIESCTEQSLELSILEIYLI</sequence>
<dbReference type="GO" id="GO:0006422">
    <property type="term" value="P:aspartyl-tRNA aminoacylation"/>
    <property type="evidence" value="ECO:0007669"/>
    <property type="project" value="InterPro"/>
</dbReference>
<dbReference type="GO" id="GO:0004815">
    <property type="term" value="F:aspartate-tRNA ligase activity"/>
    <property type="evidence" value="ECO:0007669"/>
    <property type="project" value="InterPro"/>
</dbReference>
<dbReference type="GO" id="GO:0005829">
    <property type="term" value="C:cytosol"/>
    <property type="evidence" value="ECO:0007669"/>
    <property type="project" value="TreeGrafter"/>
</dbReference>
<dbReference type="GO" id="GO:0017101">
    <property type="term" value="C:aminoacyl-tRNA synthetase multienzyme complex"/>
    <property type="evidence" value="ECO:0007669"/>
    <property type="project" value="TreeGrafter"/>
</dbReference>
<feature type="region of interest" description="Disordered" evidence="3">
    <location>
        <begin position="1"/>
        <end position="54"/>
    </location>
</feature>
<evidence type="ECO:0000259" key="4">
    <source>
        <dbReference type="Pfam" id="PF01336"/>
    </source>
</evidence>
<evidence type="ECO:0000313" key="5">
    <source>
        <dbReference type="EnsemblMetazoa" id="MESCA008723-PA"/>
    </source>
</evidence>
<keyword evidence="1" id="KW-0963">Cytoplasm</keyword>
<dbReference type="GO" id="GO:0003723">
    <property type="term" value="F:RNA binding"/>
    <property type="evidence" value="ECO:0007669"/>
    <property type="project" value="TreeGrafter"/>
</dbReference>
<evidence type="ECO:0000256" key="3">
    <source>
        <dbReference type="SAM" id="MobiDB-lite"/>
    </source>
</evidence>
<dbReference type="GO" id="GO:0005524">
    <property type="term" value="F:ATP binding"/>
    <property type="evidence" value="ECO:0007669"/>
    <property type="project" value="InterPro"/>
</dbReference>
<evidence type="ECO:0000256" key="1">
    <source>
        <dbReference type="ARBA" id="ARBA00022490"/>
    </source>
</evidence>
<dbReference type="PANTHER" id="PTHR43450:SF1">
    <property type="entry name" value="ASPARTATE--TRNA LIGASE, CYTOPLASMIC"/>
    <property type="match status" value="1"/>
</dbReference>
<dbReference type="InterPro" id="IPR004523">
    <property type="entry name" value="Asp-tRNA_synthase_2"/>
</dbReference>